<evidence type="ECO:0000313" key="9">
    <source>
        <dbReference type="Proteomes" id="UP000290759"/>
    </source>
</evidence>
<keyword evidence="4" id="KW-0998">Cell outer membrane</keyword>
<proteinExistence type="inferred from homology"/>
<comment type="subcellular location">
    <subcellularLocation>
        <location evidence="1">Cell outer membrane</location>
    </subcellularLocation>
</comment>
<keyword evidence="2 6" id="KW-0732">Signal</keyword>
<protein>
    <submittedName>
        <fullName evidence="8">Porin family protein</fullName>
    </submittedName>
</protein>
<comment type="similarity">
    <text evidence="5">Belongs to the Omp25/RopB family.</text>
</comment>
<dbReference type="OrthoDB" id="9815357at2"/>
<gene>
    <name evidence="8" type="ORF">D3273_09440</name>
</gene>
<feature type="signal peptide" evidence="6">
    <location>
        <begin position="1"/>
        <end position="26"/>
    </location>
</feature>
<feature type="chain" id="PRO_5020465750" evidence="6">
    <location>
        <begin position="27"/>
        <end position="228"/>
    </location>
</feature>
<evidence type="ECO:0000256" key="2">
    <source>
        <dbReference type="ARBA" id="ARBA00022729"/>
    </source>
</evidence>
<dbReference type="AlphaFoldDB" id="A0A4Q2UBK3"/>
<dbReference type="PANTHER" id="PTHR34001:SF3">
    <property type="entry name" value="BLL7405 PROTEIN"/>
    <property type="match status" value="1"/>
</dbReference>
<evidence type="ECO:0000256" key="6">
    <source>
        <dbReference type="SAM" id="SignalP"/>
    </source>
</evidence>
<dbReference type="Pfam" id="PF13505">
    <property type="entry name" value="OMP_b-brl"/>
    <property type="match status" value="1"/>
</dbReference>
<dbReference type="InterPro" id="IPR011250">
    <property type="entry name" value="OMP/PagP_B-barrel"/>
</dbReference>
<evidence type="ECO:0000313" key="8">
    <source>
        <dbReference type="EMBL" id="RYC32245.1"/>
    </source>
</evidence>
<dbReference type="SUPFAM" id="SSF56925">
    <property type="entry name" value="OMPA-like"/>
    <property type="match status" value="1"/>
</dbReference>
<reference evidence="8 9" key="2">
    <citation type="submission" date="2019-02" db="EMBL/GenBank/DDBJ databases">
        <title>'Lichenibacterium ramalinii' gen. nov. sp. nov., 'Lichenibacterium minor' gen. nov. sp. nov.</title>
        <authorList>
            <person name="Pankratov T."/>
        </authorList>
    </citation>
    <scope>NUCLEOTIDE SEQUENCE [LARGE SCALE GENOMIC DNA]</scope>
    <source>
        <strain evidence="8 9">RmlP026</strain>
    </source>
</reference>
<name>A0A4Q2UBK3_9HYPH</name>
<dbReference type="EMBL" id="QYBB01000008">
    <property type="protein sequence ID" value="RYC32245.1"/>
    <property type="molecule type" value="Genomic_DNA"/>
</dbReference>
<dbReference type="InterPro" id="IPR027385">
    <property type="entry name" value="Beta-barrel_OMP"/>
</dbReference>
<sequence>MMKHLLLAAVAMSAVLGGSALSGASAADLPRRSPAYIPPAYAPLFTWTGFYGGINGGYGFGDANGNGRAQAGTPNGGLIGVTLGYNYQYQRFVLGLEADFDYAGIGSNQTSAGPLTAKSNLNYETTIRARAGYAVDRALFFVTGGYAGGNLHSTVYDTPNNFYAANSNYLNGYAIGAGAEYAFMPNLSGKVQYLYTDLGQAYNFAYTPAVSRIGISTSNITAGINYHF</sequence>
<evidence type="ECO:0000256" key="5">
    <source>
        <dbReference type="ARBA" id="ARBA00038306"/>
    </source>
</evidence>
<comment type="caution">
    <text evidence="8">The sequence shown here is derived from an EMBL/GenBank/DDBJ whole genome shotgun (WGS) entry which is preliminary data.</text>
</comment>
<keyword evidence="9" id="KW-1185">Reference proteome</keyword>
<reference evidence="8 9" key="1">
    <citation type="submission" date="2018-12" db="EMBL/GenBank/DDBJ databases">
        <authorList>
            <person name="Grouzdev D.S."/>
            <person name="Krutkina M.S."/>
        </authorList>
    </citation>
    <scope>NUCLEOTIDE SEQUENCE [LARGE SCALE GENOMIC DNA]</scope>
    <source>
        <strain evidence="8 9">RmlP026</strain>
    </source>
</reference>
<evidence type="ECO:0000259" key="7">
    <source>
        <dbReference type="Pfam" id="PF13505"/>
    </source>
</evidence>
<organism evidence="8 9">
    <name type="scientific">Lichenibacterium minor</name>
    <dbReference type="NCBI Taxonomy" id="2316528"/>
    <lineage>
        <taxon>Bacteria</taxon>
        <taxon>Pseudomonadati</taxon>
        <taxon>Pseudomonadota</taxon>
        <taxon>Alphaproteobacteria</taxon>
        <taxon>Hyphomicrobiales</taxon>
        <taxon>Lichenihabitantaceae</taxon>
        <taxon>Lichenibacterium</taxon>
    </lineage>
</organism>
<keyword evidence="3" id="KW-0472">Membrane</keyword>
<feature type="domain" description="Outer membrane protein beta-barrel" evidence="7">
    <location>
        <begin position="46"/>
        <end position="228"/>
    </location>
</feature>
<evidence type="ECO:0000256" key="4">
    <source>
        <dbReference type="ARBA" id="ARBA00023237"/>
    </source>
</evidence>
<evidence type="ECO:0000256" key="3">
    <source>
        <dbReference type="ARBA" id="ARBA00023136"/>
    </source>
</evidence>
<dbReference type="Proteomes" id="UP000290759">
    <property type="component" value="Unassembled WGS sequence"/>
</dbReference>
<accession>A0A4Q2UBK3</accession>
<dbReference type="Gene3D" id="2.40.160.20">
    <property type="match status" value="1"/>
</dbReference>
<dbReference type="InterPro" id="IPR051692">
    <property type="entry name" value="OMP-like"/>
</dbReference>
<dbReference type="GO" id="GO:0009279">
    <property type="term" value="C:cell outer membrane"/>
    <property type="evidence" value="ECO:0007669"/>
    <property type="project" value="UniProtKB-SubCell"/>
</dbReference>
<dbReference type="PANTHER" id="PTHR34001">
    <property type="entry name" value="BLL7405 PROTEIN"/>
    <property type="match status" value="1"/>
</dbReference>
<evidence type="ECO:0000256" key="1">
    <source>
        <dbReference type="ARBA" id="ARBA00004442"/>
    </source>
</evidence>